<dbReference type="Proteomes" id="UP000494365">
    <property type="component" value="Unassembled WGS sequence"/>
</dbReference>
<sequence length="104" mass="10926">MPSTRHIVAVLIASLLSIPSAMAEDNTEPCGALLCLAGAMIGHGGGGACTGYIDKYFSIISWRHGHMDLGATSANRMSFLNQCPSEDPATKQAVNDRYGTQTAL</sequence>
<dbReference type="AlphaFoldDB" id="A0A6S7D0D7"/>
<feature type="signal peptide" evidence="2">
    <location>
        <begin position="1"/>
        <end position="23"/>
    </location>
</feature>
<organism evidence="3 4">
    <name type="scientific">Paraburkholderia ultramafica</name>
    <dbReference type="NCBI Taxonomy" id="1544867"/>
    <lineage>
        <taxon>Bacteria</taxon>
        <taxon>Pseudomonadati</taxon>
        <taxon>Pseudomonadota</taxon>
        <taxon>Betaproteobacteria</taxon>
        <taxon>Burkholderiales</taxon>
        <taxon>Burkholderiaceae</taxon>
        <taxon>Paraburkholderia</taxon>
    </lineage>
</organism>
<keyword evidence="4" id="KW-1185">Reference proteome</keyword>
<dbReference type="RefSeq" id="WP_175152664.1">
    <property type="nucleotide sequence ID" value="NZ_CADIKK010000033.1"/>
</dbReference>
<proteinExistence type="predicted"/>
<dbReference type="EMBL" id="CADIKK010000033">
    <property type="protein sequence ID" value="CAB3802624.1"/>
    <property type="molecule type" value="Genomic_DNA"/>
</dbReference>
<name>A0A6S7D0D7_9BURK</name>
<keyword evidence="2" id="KW-0732">Signal</keyword>
<protein>
    <recommendedName>
        <fullName evidence="5">TrbM protein</fullName>
    </recommendedName>
</protein>
<evidence type="ECO:0000256" key="2">
    <source>
        <dbReference type="SAM" id="SignalP"/>
    </source>
</evidence>
<evidence type="ECO:0000256" key="1">
    <source>
        <dbReference type="SAM" id="MobiDB-lite"/>
    </source>
</evidence>
<reference evidence="3 4" key="1">
    <citation type="submission" date="2020-04" db="EMBL/GenBank/DDBJ databases">
        <authorList>
            <person name="De Canck E."/>
        </authorList>
    </citation>
    <scope>NUCLEOTIDE SEQUENCE [LARGE SCALE GENOMIC DNA]</scope>
    <source>
        <strain evidence="3 4">LMG 28614</strain>
    </source>
</reference>
<evidence type="ECO:0008006" key="5">
    <source>
        <dbReference type="Google" id="ProtNLM"/>
    </source>
</evidence>
<dbReference type="Pfam" id="PF07424">
    <property type="entry name" value="TrbM"/>
    <property type="match status" value="1"/>
</dbReference>
<evidence type="ECO:0000313" key="4">
    <source>
        <dbReference type="Proteomes" id="UP000494365"/>
    </source>
</evidence>
<feature type="region of interest" description="Disordered" evidence="1">
    <location>
        <begin position="85"/>
        <end position="104"/>
    </location>
</feature>
<evidence type="ECO:0000313" key="3">
    <source>
        <dbReference type="EMBL" id="CAB3802624.1"/>
    </source>
</evidence>
<accession>A0A6S7D0D7</accession>
<dbReference type="InterPro" id="IPR009989">
    <property type="entry name" value="TrbM"/>
</dbReference>
<feature type="chain" id="PRO_5029016410" description="TrbM protein" evidence="2">
    <location>
        <begin position="24"/>
        <end position="104"/>
    </location>
</feature>
<gene>
    <name evidence="3" type="ORF">LMG28614_05659</name>
</gene>